<dbReference type="CDD" id="cd01449">
    <property type="entry name" value="TST_Repeat_2"/>
    <property type="match status" value="1"/>
</dbReference>
<sequence length="294" mass="32123">MTEKILYSVEEANALASAGKAVLIDIRDSDKYETEHIPGAVNVSDIFYYLAETTDSGLDTMHQTFAELFGNVGLDGQKTAIVYEDALNTQYGGSCRGYWLLKYLGYPAAGILDGGLRAWEEAGMPLTSEAPTVTPATFPLNPQRDLLATRDDMLEILANGDAILLDNRDQDEWLGESSSPYGKDFVPRKGRLPGAVWLEWYEFMDDGEVPAFKTPEAIRELAASRGIAPDDPIVIYCFKGARASNTFVALRQAGFSNLRIYLGSWNEWAKDPALPIESGSPGAAAPLLKQRLAG</sequence>
<name>A0A9X4YBK3_9GAMM</name>
<dbReference type="SMART" id="SM00450">
    <property type="entry name" value="RHOD"/>
    <property type="match status" value="2"/>
</dbReference>
<feature type="domain" description="Rhodanese" evidence="2">
    <location>
        <begin position="158"/>
        <end position="277"/>
    </location>
</feature>
<dbReference type="PROSITE" id="PS00380">
    <property type="entry name" value="RHODANESE_1"/>
    <property type="match status" value="1"/>
</dbReference>
<dbReference type="RefSeq" id="WP_160898265.1">
    <property type="nucleotide sequence ID" value="NZ_WMEX01000002.1"/>
</dbReference>
<dbReference type="GO" id="GO:0004792">
    <property type="term" value="F:thiosulfate-cyanide sulfurtransferase activity"/>
    <property type="evidence" value="ECO:0007669"/>
    <property type="project" value="InterPro"/>
</dbReference>
<dbReference type="Pfam" id="PF00581">
    <property type="entry name" value="Rhodanese"/>
    <property type="match status" value="2"/>
</dbReference>
<dbReference type="Gene3D" id="3.40.250.10">
    <property type="entry name" value="Rhodanese-like domain"/>
    <property type="match status" value="2"/>
</dbReference>
<comment type="caution">
    <text evidence="3">The sequence shown here is derived from an EMBL/GenBank/DDBJ whole genome shotgun (WGS) entry which is preliminary data.</text>
</comment>
<accession>A0A9X4YBK3</accession>
<dbReference type="PANTHER" id="PTHR43855">
    <property type="entry name" value="THIOSULFATE SULFURTRANSFERASE"/>
    <property type="match status" value="1"/>
</dbReference>
<organism evidence="3 4">
    <name type="scientific">Vreelandella halophila</name>
    <dbReference type="NCBI Taxonomy" id="86177"/>
    <lineage>
        <taxon>Bacteria</taxon>
        <taxon>Pseudomonadati</taxon>
        <taxon>Pseudomonadota</taxon>
        <taxon>Gammaproteobacteria</taxon>
        <taxon>Oceanospirillales</taxon>
        <taxon>Halomonadaceae</taxon>
        <taxon>Vreelandella</taxon>
    </lineage>
</organism>
<dbReference type="SUPFAM" id="SSF52821">
    <property type="entry name" value="Rhodanese/Cell cycle control phosphatase"/>
    <property type="match status" value="2"/>
</dbReference>
<dbReference type="EMBL" id="WMEX01000002">
    <property type="protein sequence ID" value="MYL26048.1"/>
    <property type="molecule type" value="Genomic_DNA"/>
</dbReference>
<dbReference type="OrthoDB" id="9781034at2"/>
<dbReference type="AlphaFoldDB" id="A0A9X4YBK3"/>
<reference evidence="3 4" key="1">
    <citation type="submission" date="2019-11" db="EMBL/GenBank/DDBJ databases">
        <title>Genome sequences of 17 halophilic strains isolated from different environments.</title>
        <authorList>
            <person name="Furrow R.E."/>
        </authorList>
    </citation>
    <scope>NUCLEOTIDE SEQUENCE [LARGE SCALE GENOMIC DNA]</scope>
    <source>
        <strain evidence="3 4">22507_15_FS</strain>
    </source>
</reference>
<dbReference type="InterPro" id="IPR001763">
    <property type="entry name" value="Rhodanese-like_dom"/>
</dbReference>
<keyword evidence="1" id="KW-0677">Repeat</keyword>
<evidence type="ECO:0000256" key="1">
    <source>
        <dbReference type="ARBA" id="ARBA00022737"/>
    </source>
</evidence>
<dbReference type="InterPro" id="IPR051126">
    <property type="entry name" value="Thiosulfate_sulfurtransferase"/>
</dbReference>
<proteinExistence type="predicted"/>
<keyword evidence="4" id="KW-1185">Reference proteome</keyword>
<dbReference type="InterPro" id="IPR036873">
    <property type="entry name" value="Rhodanese-like_dom_sf"/>
</dbReference>
<dbReference type="PANTHER" id="PTHR43855:SF1">
    <property type="entry name" value="THIOSULFATE SULFURTRANSFERASE"/>
    <property type="match status" value="1"/>
</dbReference>
<evidence type="ECO:0000313" key="4">
    <source>
        <dbReference type="Proteomes" id="UP000460751"/>
    </source>
</evidence>
<dbReference type="Proteomes" id="UP000460751">
    <property type="component" value="Unassembled WGS sequence"/>
</dbReference>
<feature type="domain" description="Rhodanese" evidence="2">
    <location>
        <begin position="17"/>
        <end position="128"/>
    </location>
</feature>
<protein>
    <submittedName>
        <fullName evidence="3">Sulfurtransferase</fullName>
    </submittedName>
</protein>
<dbReference type="PROSITE" id="PS50206">
    <property type="entry name" value="RHODANESE_3"/>
    <property type="match status" value="2"/>
</dbReference>
<evidence type="ECO:0000259" key="2">
    <source>
        <dbReference type="PROSITE" id="PS50206"/>
    </source>
</evidence>
<dbReference type="InterPro" id="IPR001307">
    <property type="entry name" value="Thiosulphate_STrfase_CS"/>
</dbReference>
<evidence type="ECO:0000313" key="3">
    <source>
        <dbReference type="EMBL" id="MYL26048.1"/>
    </source>
</evidence>
<gene>
    <name evidence="3" type="ORF">GLW01_04490</name>
</gene>